<dbReference type="EMBL" id="KU521356">
    <property type="protein sequence ID" value="ANM44926.1"/>
    <property type="molecule type" value="Genomic_DNA"/>
</dbReference>
<dbReference type="Proteomes" id="UP000224336">
    <property type="component" value="Segment"/>
</dbReference>
<proteinExistence type="predicted"/>
<protein>
    <submittedName>
        <fullName evidence="1">Structural protein</fullName>
    </submittedName>
</protein>
<organism evidence="1 2">
    <name type="scientific">Pseudomonas phage KTN4</name>
    <dbReference type="NCBI Taxonomy" id="1862701"/>
    <lineage>
        <taxon>Viruses</taxon>
        <taxon>Duplodnaviria</taxon>
        <taxon>Heunggongvirae</taxon>
        <taxon>Uroviricota</taxon>
        <taxon>Caudoviricetes</taxon>
        <taxon>Chimalliviridae</taxon>
        <taxon>Phikzvirus</taxon>
        <taxon>Phikzvirus phiKZ</taxon>
    </lineage>
</organism>
<name>A0A192Y7D7_9CAUD</name>
<accession>A0A192Y7D7</accession>
<evidence type="ECO:0000313" key="1">
    <source>
        <dbReference type="EMBL" id="ANM44926.1"/>
    </source>
</evidence>
<reference evidence="1 2" key="1">
    <citation type="journal article" date="2016" name="Sci. Rep.">
        <title>A proposed integrated approach for the preclinical evaluation of phage therapy in Pseudomonas infections.</title>
        <authorList>
            <person name="Danis-Wlodarczyk K."/>
            <person name="Vandenheuvel D."/>
            <person name="Jang H.B."/>
            <person name="Briers Y."/>
            <person name="Olszak T."/>
            <person name="Arabski M."/>
            <person name="Wasik S."/>
            <person name="Drabik M."/>
            <person name="Higgins G."/>
            <person name="Tyrrell J."/>
            <person name="Harvey B.J."/>
            <person name="Noben J.P."/>
            <person name="Lavigne R."/>
            <person name="Drulis-Kawa Z."/>
        </authorList>
    </citation>
    <scope>NUCLEOTIDE SEQUENCE [LARGE SCALE GENOMIC DNA]</scope>
</reference>
<gene>
    <name evidence="1" type="ORF">KTN4_168</name>
</gene>
<evidence type="ECO:0000313" key="2">
    <source>
        <dbReference type="Proteomes" id="UP000224336"/>
    </source>
</evidence>
<sequence>MYNPILQLPFDPLGTNPDCFIGSEPHTLVQYQGFDYRIIKLYHGGFYTKGLEVYDGKYNRLVKDIDYIVTYYHKDASAYVGQEICSAIVFLKTPSTPIVYTSAHMVGGDLAFSFTVIDDYINWWKTNGKPKPKDLDYTGNEPYWKDGELVGERWHLDTYQPYNNEMEWITQALMAGDTSGEDEYRSKVKEIYDEFLKKFNDRLEKHIQDKANPHKITPTNVELGLVNNFPLATPAIAQLGQSNAHYLTPQLAYGVLDEIAIKPLNAHIARRDNPHKVKNTHVQSYLKSDFDSRITGKYLKTDTVANTNMVYYKPKGQPTATLMGYSDLIWWMRKNFDTDVNFTAGDGQSNVININRIGSGAMGQWKAPLRGNGIFTHFDQLATEYSYPVKLKFYALGLQPSVQAALDFCRTNFTNPDAWPIGSTVFFTIKEQKIQAAGNGLIFVDYTPNYVCFRSQGGWVIP</sequence>